<organism evidence="4 5">
    <name type="scientific">Natronoarchaeum mannanilyticum</name>
    <dbReference type="NCBI Taxonomy" id="926360"/>
    <lineage>
        <taxon>Archaea</taxon>
        <taxon>Methanobacteriati</taxon>
        <taxon>Methanobacteriota</taxon>
        <taxon>Stenosarchaea group</taxon>
        <taxon>Halobacteria</taxon>
        <taxon>Halobacteriales</taxon>
        <taxon>Natronoarchaeaceae</taxon>
    </lineage>
</organism>
<evidence type="ECO:0000313" key="5">
    <source>
        <dbReference type="Proteomes" id="UP001500420"/>
    </source>
</evidence>
<keyword evidence="2" id="KW-0472">Membrane</keyword>
<evidence type="ECO:0000256" key="2">
    <source>
        <dbReference type="SAM" id="Phobius"/>
    </source>
</evidence>
<feature type="transmembrane region" description="Helical" evidence="2">
    <location>
        <begin position="749"/>
        <end position="767"/>
    </location>
</feature>
<feature type="compositionally biased region" description="Basic and acidic residues" evidence="1">
    <location>
        <begin position="1"/>
        <end position="33"/>
    </location>
</feature>
<dbReference type="GO" id="GO:0080120">
    <property type="term" value="P:CAAX-box protein maturation"/>
    <property type="evidence" value="ECO:0007669"/>
    <property type="project" value="UniProtKB-ARBA"/>
</dbReference>
<evidence type="ECO:0000313" key="4">
    <source>
        <dbReference type="EMBL" id="GAA0673301.1"/>
    </source>
</evidence>
<reference evidence="4 5" key="1">
    <citation type="journal article" date="2019" name="Int. J. Syst. Evol. Microbiol.">
        <title>The Global Catalogue of Microorganisms (GCM) 10K type strain sequencing project: providing services to taxonomists for standard genome sequencing and annotation.</title>
        <authorList>
            <consortium name="The Broad Institute Genomics Platform"/>
            <consortium name="The Broad Institute Genome Sequencing Center for Infectious Disease"/>
            <person name="Wu L."/>
            <person name="Ma J."/>
        </authorList>
    </citation>
    <scope>NUCLEOTIDE SEQUENCE [LARGE SCALE GENOMIC DNA]</scope>
    <source>
        <strain evidence="4 5">JCM 16328</strain>
    </source>
</reference>
<feature type="transmembrane region" description="Helical" evidence="2">
    <location>
        <begin position="773"/>
        <end position="795"/>
    </location>
</feature>
<feature type="transmembrane region" description="Helical" evidence="2">
    <location>
        <begin position="410"/>
        <end position="431"/>
    </location>
</feature>
<feature type="transmembrane region" description="Helical" evidence="2">
    <location>
        <begin position="600"/>
        <end position="626"/>
    </location>
</feature>
<dbReference type="Proteomes" id="UP001500420">
    <property type="component" value="Unassembled WGS sequence"/>
</dbReference>
<feature type="transmembrane region" description="Helical" evidence="2">
    <location>
        <begin position="675"/>
        <end position="697"/>
    </location>
</feature>
<dbReference type="Pfam" id="PF02517">
    <property type="entry name" value="Rce1-like"/>
    <property type="match status" value="1"/>
</dbReference>
<evidence type="ECO:0000259" key="3">
    <source>
        <dbReference type="Pfam" id="PF02517"/>
    </source>
</evidence>
<feature type="transmembrane region" description="Helical" evidence="2">
    <location>
        <begin position="385"/>
        <end position="404"/>
    </location>
</feature>
<proteinExistence type="predicted"/>
<feature type="transmembrane region" description="Helical" evidence="2">
    <location>
        <begin position="632"/>
        <end position="654"/>
    </location>
</feature>
<dbReference type="RefSeq" id="WP_343773894.1">
    <property type="nucleotide sequence ID" value="NZ_BAAADV010000003.1"/>
</dbReference>
<sequence length="825" mass="83020">MTGERDRATAGERDRDPSDRSKTGADGRDDRTAIDAGTRAAPTARSRLRVVRAIAKAESEREAHRYLATRRKKALVALAVAAYLPILAGILFGAYVAGGAVADGELPALLDLARWTLPGSFALFVVFGAIQARKPLVDFGARKLHLTAVADRTLGLGLLFAGLRSVTLWVAGSIGLLFAAFAYGAGTIVPAAVGALAAVVFVTAGTVAGFAVGLLVRLGLVRVPLSPRARSLLKTSGTVAGGLLGAAVGGLVGQTSAEVEGGLSLSALTPDAAAPPVPTHYADLLFVGTPLVDGIGLGAVASAALLVATIPLSVAAVVALAPRLWRADPATAGEDGDAVDADSDAAARASDGFLGDGASLPLLDRRTAAVVTGLFRRVVRRPGRFAFVAYYVMLVGFVAVPALLEPDVAPTAIGASLVMLGIWFAGGVFGLNPLGEEGSMLGQLVLSGTPERTFVRARIVAGVALGAPLVVLGTGLLAIDALSPRHALAIGGYWLALLPASAGAAVGVGTLLPNTERGTILDAVETLPPELLAIVVHGAAMLALALAGPLLALGPFSTAATAGAAIALAIVGVVLAHGGYRFAVAELAGAPRTGTADPIFAVELAVGLVALGVALSANVGLSVVALVPLDGLAGAVLAFVAAYVGWGLAVVAYLQLADRRAYLDVRTPTRSDLRVAAAGTLASLGVYAAAVAGNRFAGLPMAGHSLGEQVEAIGPELALALVVLAVTVNAPIEELFFRNVVQKRLAEAVSRRGAIGGAALLFGLAHVPSYAGGAPIAIAVTVGLLVIQGLIWGVAYDRTDSAVVPALCHGAYNAALFGALYVAVA</sequence>
<evidence type="ECO:0000256" key="1">
    <source>
        <dbReference type="SAM" id="MobiDB-lite"/>
    </source>
</evidence>
<feature type="transmembrane region" description="Helical" evidence="2">
    <location>
        <begin position="802"/>
        <end position="824"/>
    </location>
</feature>
<feature type="transmembrane region" description="Helical" evidence="2">
    <location>
        <begin position="559"/>
        <end position="580"/>
    </location>
</feature>
<accession>A0AAV3T9G5</accession>
<protein>
    <recommendedName>
        <fullName evidence="3">CAAX prenyl protease 2/Lysostaphin resistance protein A-like domain-containing protein</fullName>
    </recommendedName>
</protein>
<keyword evidence="2" id="KW-1133">Transmembrane helix</keyword>
<comment type="caution">
    <text evidence="4">The sequence shown here is derived from an EMBL/GenBank/DDBJ whole genome shotgun (WGS) entry which is preliminary data.</text>
</comment>
<dbReference type="InterPro" id="IPR003675">
    <property type="entry name" value="Rce1/LyrA-like_dom"/>
</dbReference>
<feature type="domain" description="CAAX prenyl protease 2/Lysostaphin resistance protein A-like" evidence="3">
    <location>
        <begin position="717"/>
        <end position="814"/>
    </location>
</feature>
<feature type="transmembrane region" description="Helical" evidence="2">
    <location>
        <begin position="115"/>
        <end position="132"/>
    </location>
</feature>
<feature type="region of interest" description="Disordered" evidence="1">
    <location>
        <begin position="1"/>
        <end position="38"/>
    </location>
</feature>
<feature type="transmembrane region" description="Helical" evidence="2">
    <location>
        <begin position="491"/>
        <end position="512"/>
    </location>
</feature>
<keyword evidence="5" id="KW-1185">Reference proteome</keyword>
<feature type="transmembrane region" description="Helical" evidence="2">
    <location>
        <begin position="459"/>
        <end position="479"/>
    </location>
</feature>
<dbReference type="AlphaFoldDB" id="A0AAV3T9G5"/>
<keyword evidence="2" id="KW-0812">Transmembrane</keyword>
<gene>
    <name evidence="4" type="ORF">GCM10009020_20370</name>
</gene>
<name>A0AAV3T9G5_9EURY</name>
<dbReference type="GO" id="GO:0004175">
    <property type="term" value="F:endopeptidase activity"/>
    <property type="evidence" value="ECO:0007669"/>
    <property type="project" value="UniProtKB-ARBA"/>
</dbReference>
<feature type="transmembrane region" description="Helical" evidence="2">
    <location>
        <begin position="532"/>
        <end position="553"/>
    </location>
</feature>
<feature type="transmembrane region" description="Helical" evidence="2">
    <location>
        <begin position="717"/>
        <end position="737"/>
    </location>
</feature>
<feature type="transmembrane region" description="Helical" evidence="2">
    <location>
        <begin position="232"/>
        <end position="253"/>
    </location>
</feature>
<feature type="transmembrane region" description="Helical" evidence="2">
    <location>
        <begin position="295"/>
        <end position="321"/>
    </location>
</feature>
<feature type="transmembrane region" description="Helical" evidence="2">
    <location>
        <begin position="153"/>
        <end position="183"/>
    </location>
</feature>
<dbReference type="EMBL" id="BAAADV010000003">
    <property type="protein sequence ID" value="GAA0673301.1"/>
    <property type="molecule type" value="Genomic_DNA"/>
</dbReference>
<feature type="transmembrane region" description="Helical" evidence="2">
    <location>
        <begin position="74"/>
        <end position="95"/>
    </location>
</feature>
<feature type="transmembrane region" description="Helical" evidence="2">
    <location>
        <begin position="195"/>
        <end position="220"/>
    </location>
</feature>